<comment type="caution">
    <text evidence="1">The sequence shown here is derived from an EMBL/GenBank/DDBJ whole genome shotgun (WGS) entry which is preliminary data.</text>
</comment>
<proteinExistence type="predicted"/>
<name>A0A4C1YGN9_EUMVA</name>
<organism evidence="1 2">
    <name type="scientific">Eumeta variegata</name>
    <name type="common">Bagworm moth</name>
    <name type="synonym">Eumeta japonica</name>
    <dbReference type="NCBI Taxonomy" id="151549"/>
    <lineage>
        <taxon>Eukaryota</taxon>
        <taxon>Metazoa</taxon>
        <taxon>Ecdysozoa</taxon>
        <taxon>Arthropoda</taxon>
        <taxon>Hexapoda</taxon>
        <taxon>Insecta</taxon>
        <taxon>Pterygota</taxon>
        <taxon>Neoptera</taxon>
        <taxon>Endopterygota</taxon>
        <taxon>Lepidoptera</taxon>
        <taxon>Glossata</taxon>
        <taxon>Ditrysia</taxon>
        <taxon>Tineoidea</taxon>
        <taxon>Psychidae</taxon>
        <taxon>Oiketicinae</taxon>
        <taxon>Eumeta</taxon>
    </lineage>
</organism>
<accession>A0A4C1YGN9</accession>
<dbReference type="Proteomes" id="UP000299102">
    <property type="component" value="Unassembled WGS sequence"/>
</dbReference>
<gene>
    <name evidence="1" type="ORF">EVAR_57400_1</name>
</gene>
<dbReference type="AlphaFoldDB" id="A0A4C1YGN9"/>
<reference evidence="1 2" key="1">
    <citation type="journal article" date="2019" name="Commun. Biol.">
        <title>The bagworm genome reveals a unique fibroin gene that provides high tensile strength.</title>
        <authorList>
            <person name="Kono N."/>
            <person name="Nakamura H."/>
            <person name="Ohtoshi R."/>
            <person name="Tomita M."/>
            <person name="Numata K."/>
            <person name="Arakawa K."/>
        </authorList>
    </citation>
    <scope>NUCLEOTIDE SEQUENCE [LARGE SCALE GENOMIC DNA]</scope>
</reference>
<evidence type="ECO:0000313" key="1">
    <source>
        <dbReference type="EMBL" id="GBP73505.1"/>
    </source>
</evidence>
<keyword evidence="2" id="KW-1185">Reference proteome</keyword>
<dbReference type="EMBL" id="BGZK01001176">
    <property type="protein sequence ID" value="GBP73505.1"/>
    <property type="molecule type" value="Genomic_DNA"/>
</dbReference>
<sequence>MILYDFKCQIKPEESFEGLQTAFKNKSPSKTSVYRLLKEFKRRRVPLTGEKEGRYFAAVTEEKGDKFCSRKLANYVEENSEYTVFEPPVSREGLPHLGRHLNLSKDLVPLEKEAFVDFAHASLRVSFLPLFQAHHSYRPFRVRQRESITMHYRLFERNRGPDRSPTLSTNVTALWSEDVKSRTICHPSALSSSVELHAVTSTMTMKKQFPLYISNVCVISPFKMYSASRKSQRSTSLHLLPHHVLHTLTLPPGFKQTYCTRSRYVPMDMSPSKYTDKTPILKFPADRSSCDVFVVEGHHCREI</sequence>
<protein>
    <submittedName>
        <fullName evidence="1">Uncharacterized protein</fullName>
    </submittedName>
</protein>
<evidence type="ECO:0000313" key="2">
    <source>
        <dbReference type="Proteomes" id="UP000299102"/>
    </source>
</evidence>